<gene>
    <name evidence="1" type="ORF">K457DRAFT_16214</name>
</gene>
<organism evidence="1 2">
    <name type="scientific">Linnemannia elongata AG-77</name>
    <dbReference type="NCBI Taxonomy" id="1314771"/>
    <lineage>
        <taxon>Eukaryota</taxon>
        <taxon>Fungi</taxon>
        <taxon>Fungi incertae sedis</taxon>
        <taxon>Mucoromycota</taxon>
        <taxon>Mortierellomycotina</taxon>
        <taxon>Mortierellomycetes</taxon>
        <taxon>Mortierellales</taxon>
        <taxon>Mortierellaceae</taxon>
        <taxon>Linnemannia</taxon>
    </lineage>
</organism>
<dbReference type="EMBL" id="KV442024">
    <property type="protein sequence ID" value="OAQ32653.1"/>
    <property type="molecule type" value="Genomic_DNA"/>
</dbReference>
<evidence type="ECO:0000313" key="1">
    <source>
        <dbReference type="EMBL" id="OAQ32653.1"/>
    </source>
</evidence>
<proteinExistence type="predicted"/>
<dbReference type="Gene3D" id="3.80.10.10">
    <property type="entry name" value="Ribonuclease Inhibitor"/>
    <property type="match status" value="1"/>
</dbReference>
<keyword evidence="2" id="KW-1185">Reference proteome</keyword>
<protein>
    <recommendedName>
        <fullName evidence="3">F-box domain-containing protein</fullName>
    </recommendedName>
</protein>
<evidence type="ECO:0000313" key="2">
    <source>
        <dbReference type="Proteomes" id="UP000078512"/>
    </source>
</evidence>
<name>A0A197K655_9FUNG</name>
<dbReference type="OrthoDB" id="2423301at2759"/>
<evidence type="ECO:0008006" key="3">
    <source>
        <dbReference type="Google" id="ProtNLM"/>
    </source>
</evidence>
<dbReference type="SUPFAM" id="SSF52058">
    <property type="entry name" value="L domain-like"/>
    <property type="match status" value="1"/>
</dbReference>
<accession>A0A197K655</accession>
<reference evidence="1 2" key="1">
    <citation type="submission" date="2016-05" db="EMBL/GenBank/DDBJ databases">
        <title>Genome sequencing reveals origins of a unique bacterial endosymbiosis in the earliest lineages of terrestrial Fungi.</title>
        <authorList>
            <consortium name="DOE Joint Genome Institute"/>
            <person name="Uehling J."/>
            <person name="Gryganskyi A."/>
            <person name="Hameed K."/>
            <person name="Tschaplinski T."/>
            <person name="Misztal P."/>
            <person name="Wu S."/>
            <person name="Desiro A."/>
            <person name="Vande Pol N."/>
            <person name="Du Z.-Y."/>
            <person name="Zienkiewicz A."/>
            <person name="Zienkiewicz K."/>
            <person name="Morin E."/>
            <person name="Tisserant E."/>
            <person name="Splivallo R."/>
            <person name="Hainaut M."/>
            <person name="Henrissat B."/>
            <person name="Ohm R."/>
            <person name="Kuo A."/>
            <person name="Yan J."/>
            <person name="Lipzen A."/>
            <person name="Nolan M."/>
            <person name="Labutti K."/>
            <person name="Barry K."/>
            <person name="Goldstein A."/>
            <person name="Labbe J."/>
            <person name="Schadt C."/>
            <person name="Tuskan G."/>
            <person name="Grigoriev I."/>
            <person name="Martin F."/>
            <person name="Vilgalys R."/>
            <person name="Bonito G."/>
        </authorList>
    </citation>
    <scope>NUCLEOTIDE SEQUENCE [LARGE SCALE GENOMIC DNA]</scope>
    <source>
        <strain evidence="1 2">AG-77</strain>
    </source>
</reference>
<sequence length="684" mass="78381">MDATQSKNLLEFINQDEFMNKCRRIHVPSAVLVNKDVLEKIFLWFLPKVICRKVIWTLASPILEQLESLVISVGIIGRYTEVVSRLKRLRRIRFYMDEVFDYDGEEEEEYGPGDVRGSGTEDQNVVMQALFQFVVEHIRLFKGCLRVVQFSPSGQDNDFFEETSVPWETQLAIFRLLPALEKPMWLRSDNWMQFATKPLATDLEHVEYINNLTPVSLWFDMVRPHRQFLQGCRSLKQLCMVSLGQGSFNWAAQEKRDMETRHGRINKEASSTLQGPRTADAERGLVPLEVVKLFEHAEPHTDELNDIAFAFSQTLVSIDFHSASLEIFDPSRSIHLGQGWITLPRLKRLALIGDAGRIVVDRALFTHCPNATHVEINDGTEEYHCQDIVPCLPAALPNLRNLCLRGWSALTFHPATLSSLTNLDTLRISTVRRGIADPICFIPPIEELNRSYGIASYVDITEEAYEPVAVGGEQPNPMMEITRPHWSWDWHLPHLQSLHLTSEFAYRFEFRMLMGCPELKHLFLNMLTEEKQHPRVITQADLFTSSSSSSSNTDSNNDHQSTRIVVGKLSILRMAGLWIMDDAVLDEFLTFMFPRLHNFTENGWGGITVRGVVRTIRPRVGGFTKLILSLPQPSSEEEMEELGLYPKDGIDSERMSGFRIFPQVAFSNDDGEYVYYRFKKDMDG</sequence>
<dbReference type="InterPro" id="IPR032675">
    <property type="entry name" value="LRR_dom_sf"/>
</dbReference>
<dbReference type="AlphaFoldDB" id="A0A197K655"/>
<dbReference type="Proteomes" id="UP000078512">
    <property type="component" value="Unassembled WGS sequence"/>
</dbReference>